<feature type="region of interest" description="Disordered" evidence="1">
    <location>
        <begin position="1"/>
        <end position="70"/>
    </location>
</feature>
<name>A0A8H2PFB8_MYCMU</name>
<comment type="caution">
    <text evidence="2">The sequence shown here is derived from an EMBL/GenBank/DDBJ whole genome shotgun (WGS) entry which is preliminary data.</text>
</comment>
<accession>A0A8H2PFB8</accession>
<organism evidence="2">
    <name type="scientific">Mycolicibacterium mucogenicum DSM 44124</name>
    <dbReference type="NCBI Taxonomy" id="1226753"/>
    <lineage>
        <taxon>Bacteria</taxon>
        <taxon>Bacillati</taxon>
        <taxon>Actinomycetota</taxon>
        <taxon>Actinomycetes</taxon>
        <taxon>Mycobacteriales</taxon>
        <taxon>Mycobacteriaceae</taxon>
        <taxon>Mycolicibacterium</taxon>
    </lineage>
</organism>
<gene>
    <name evidence="2" type="ORF">C1S78_03510</name>
</gene>
<evidence type="ECO:0000256" key="1">
    <source>
        <dbReference type="SAM" id="MobiDB-lite"/>
    </source>
</evidence>
<dbReference type="Pfam" id="PF11228">
    <property type="entry name" value="DUF3027"/>
    <property type="match status" value="1"/>
</dbReference>
<reference evidence="2" key="1">
    <citation type="submission" date="2018-01" db="EMBL/GenBank/DDBJ databases">
        <title>Comparative genomics of Mycobacterium mucogenicum and Mycobacterium neoaurum clade members emphasizing tRNA and non-coding RNA.</title>
        <authorList>
            <person name="Behra P.R.K."/>
            <person name="Pettersson B.M.F."/>
            <person name="Das S."/>
            <person name="Dasgupta S."/>
            <person name="Kirsebom L.A."/>
        </authorList>
    </citation>
    <scope>NUCLEOTIDE SEQUENCE</scope>
    <source>
        <strain evidence="2">DSM 44124</strain>
    </source>
</reference>
<dbReference type="InterPro" id="IPR021391">
    <property type="entry name" value="DUF3027"/>
</dbReference>
<evidence type="ECO:0000313" key="2">
    <source>
        <dbReference type="EMBL" id="TLH51543.1"/>
    </source>
</evidence>
<dbReference type="EMBL" id="POTL01000001">
    <property type="protein sequence ID" value="TLH51543.1"/>
    <property type="molecule type" value="Genomic_DNA"/>
</dbReference>
<sequence>MDMPNDTESAAVTPDESTPTEAPVEVPTPEAAAESADAGEAPVDAPDAAEAPETVDAPQPQAADESPAVEAAVDEAQVVVTDDAPATEATPEEAPEAEAVVEEEADLPDLTPILMGAVDQARAAIVEFSGEGVVGEYLGASFDDPASVTHRFLASMSGYHGWQWAVVLATYPGADHTTVSEVVLVPGPDALLAPQWVPWHERVQPGDLSPGDLLAPPPDDPRLVPGYLASGDPEWDEVAAEVGFGRKQVLSDWGRTDAAQRWQDGDFGPNAAMARATRRTCRGCGFYVPLSGSLGLVFGVCANELSADGRVVSAEYGCGAHSDTPPPEPIGSPAFEPFDDGVLDLG</sequence>
<protein>
    <submittedName>
        <fullName evidence="2">DUF3027 domain-containing protein</fullName>
    </submittedName>
</protein>
<feature type="compositionally biased region" description="Polar residues" evidence="1">
    <location>
        <begin position="1"/>
        <end position="10"/>
    </location>
</feature>
<dbReference type="AlphaFoldDB" id="A0A8H2PFB8"/>
<feature type="compositionally biased region" description="Low complexity" evidence="1">
    <location>
        <begin position="16"/>
        <end position="58"/>
    </location>
</feature>
<proteinExistence type="predicted"/>